<dbReference type="OrthoDB" id="515110at2"/>
<gene>
    <name evidence="1" type="ORF">SAMN05444266_10832</name>
</gene>
<dbReference type="RefSeq" id="WP_073084828.1">
    <property type="nucleotide sequence ID" value="NZ_FRBL01000008.1"/>
</dbReference>
<proteinExistence type="predicted"/>
<evidence type="ECO:0008006" key="3">
    <source>
        <dbReference type="Google" id="ProtNLM"/>
    </source>
</evidence>
<dbReference type="EMBL" id="FRBL01000008">
    <property type="protein sequence ID" value="SHM42209.1"/>
    <property type="molecule type" value="Genomic_DNA"/>
</dbReference>
<dbReference type="Proteomes" id="UP000184420">
    <property type="component" value="Unassembled WGS sequence"/>
</dbReference>
<dbReference type="AlphaFoldDB" id="A0A1M7INF6"/>
<sequence length="218" mass="25142">MTTIQQIRRLYQLPEVPEQGYTSEEMAAFGFTLPAALRNYYRTLGKNDIVNRSHNQLLTPEQSGFSDDRYFVFYEENQVVAYWGIKESDLLADNPPVYGNYHPGGTEWFMDAPTVDSFLLLMAIYNGTLGGLTYNANSFDTVSPEVRSYIENNWEEVKGITLQSQRIFTDNFEEVISVSVDEQGQWSGIFIGTQQDERFEALLERLDIDWDYISTEDE</sequence>
<reference evidence="1 2" key="1">
    <citation type="submission" date="2016-11" db="EMBL/GenBank/DDBJ databases">
        <authorList>
            <person name="Jaros S."/>
            <person name="Januszkiewicz K."/>
            <person name="Wedrychowicz H."/>
        </authorList>
    </citation>
    <scope>NUCLEOTIDE SEQUENCE [LARGE SCALE GENOMIC DNA]</scope>
    <source>
        <strain evidence="1 2">DSM 27406</strain>
    </source>
</reference>
<keyword evidence="2" id="KW-1185">Reference proteome</keyword>
<accession>A0A1M7INF6</accession>
<organism evidence="1 2">
    <name type="scientific">Chitinophaga jiangningensis</name>
    <dbReference type="NCBI Taxonomy" id="1419482"/>
    <lineage>
        <taxon>Bacteria</taxon>
        <taxon>Pseudomonadati</taxon>
        <taxon>Bacteroidota</taxon>
        <taxon>Chitinophagia</taxon>
        <taxon>Chitinophagales</taxon>
        <taxon>Chitinophagaceae</taxon>
        <taxon>Chitinophaga</taxon>
    </lineage>
</organism>
<protein>
    <recommendedName>
        <fullName evidence="3">Knr4/Smi1-like domain-containing protein</fullName>
    </recommendedName>
</protein>
<evidence type="ECO:0000313" key="1">
    <source>
        <dbReference type="EMBL" id="SHM42209.1"/>
    </source>
</evidence>
<evidence type="ECO:0000313" key="2">
    <source>
        <dbReference type="Proteomes" id="UP000184420"/>
    </source>
</evidence>
<name>A0A1M7INF6_9BACT</name>
<dbReference type="STRING" id="1419482.SAMN05444266_10832"/>